<dbReference type="CDD" id="cd09274">
    <property type="entry name" value="RNase_HI_RT_Ty3"/>
    <property type="match status" value="1"/>
</dbReference>
<dbReference type="SUPFAM" id="SSF56672">
    <property type="entry name" value="DNA/RNA polymerases"/>
    <property type="match status" value="1"/>
</dbReference>
<dbReference type="PANTHER" id="PTHR37984:SF5">
    <property type="entry name" value="PROTEIN NYNRIN-LIKE"/>
    <property type="match status" value="1"/>
</dbReference>
<dbReference type="EMBL" id="CP092867">
    <property type="protein sequence ID" value="UYV67561.1"/>
    <property type="molecule type" value="Genomic_DNA"/>
</dbReference>
<dbReference type="PANTHER" id="PTHR37984">
    <property type="entry name" value="PROTEIN CBG26694"/>
    <property type="match status" value="1"/>
</dbReference>
<dbReference type="InterPro" id="IPR050951">
    <property type="entry name" value="Retrovirus_Pol_polyprotein"/>
</dbReference>
<dbReference type="InterPro" id="IPR041577">
    <property type="entry name" value="RT_RNaseH_2"/>
</dbReference>
<sequence length="171" mass="19805">MSEPVLAHFEEHLPTQLHNDASGYGIGAVLGQVHDGKKRPVGYASKTLTKAEKNYSTTERECLAVIWAINKFRLYFFVVLNPNIDIPKYDGTEDPRPWIESLEEIGFLYHWADYIISRYAAMNMTGSAKTWLNLHKASFTSWENIKIRLIQDFSLDANKEELRMKLNRMQH</sequence>
<evidence type="ECO:0000313" key="5">
    <source>
        <dbReference type="Proteomes" id="UP001235939"/>
    </source>
</evidence>
<evidence type="ECO:0000313" key="3">
    <source>
        <dbReference type="EMBL" id="UYV67560.1"/>
    </source>
</evidence>
<dbReference type="Gene3D" id="3.10.20.370">
    <property type="match status" value="1"/>
</dbReference>
<dbReference type="Pfam" id="PF17919">
    <property type="entry name" value="RT_RNaseH_2"/>
    <property type="match status" value="1"/>
</dbReference>
<protein>
    <submittedName>
        <fullName evidence="4">K02A2.6-like</fullName>
    </submittedName>
</protein>
<evidence type="ECO:0000259" key="2">
    <source>
        <dbReference type="Pfam" id="PF17919"/>
    </source>
</evidence>
<feature type="domain" description="Reverse transcriptase/retrotransposon-derived protein RNase H-like" evidence="2">
    <location>
        <begin position="2"/>
        <end position="77"/>
    </location>
</feature>
<accession>A0ABY6KH92</accession>
<proteinExistence type="predicted"/>
<keyword evidence="5" id="KW-1185">Reference proteome</keyword>
<reference evidence="4 5" key="1">
    <citation type="submission" date="2022-01" db="EMBL/GenBank/DDBJ databases">
        <title>A chromosomal length assembly of Cordylochernes scorpioides.</title>
        <authorList>
            <person name="Zeh D."/>
            <person name="Zeh J."/>
        </authorList>
    </citation>
    <scope>NUCLEOTIDE SEQUENCE [LARGE SCALE GENOMIC DNA]</scope>
    <source>
        <strain evidence="4">IN4F17</strain>
        <tissue evidence="4">Whole Body</tissue>
    </source>
</reference>
<dbReference type="InterPro" id="IPR043502">
    <property type="entry name" value="DNA/RNA_pol_sf"/>
</dbReference>
<evidence type="ECO:0000313" key="4">
    <source>
        <dbReference type="EMBL" id="UYV67561.1"/>
    </source>
</evidence>
<dbReference type="EMBL" id="CP092867">
    <property type="protein sequence ID" value="UYV67560.1"/>
    <property type="molecule type" value="Genomic_DNA"/>
</dbReference>
<gene>
    <name evidence="3" type="ORF">LAZ67_5001216</name>
    <name evidence="4" type="ORF">LAZ67_5001218</name>
</gene>
<organism evidence="4 5">
    <name type="scientific">Cordylochernes scorpioides</name>
    <dbReference type="NCBI Taxonomy" id="51811"/>
    <lineage>
        <taxon>Eukaryota</taxon>
        <taxon>Metazoa</taxon>
        <taxon>Ecdysozoa</taxon>
        <taxon>Arthropoda</taxon>
        <taxon>Chelicerata</taxon>
        <taxon>Arachnida</taxon>
        <taxon>Pseudoscorpiones</taxon>
        <taxon>Cheliferoidea</taxon>
        <taxon>Chernetidae</taxon>
        <taxon>Cordylochernes</taxon>
    </lineage>
</organism>
<keyword evidence="1" id="KW-0511">Multifunctional enzyme</keyword>
<evidence type="ECO:0000256" key="1">
    <source>
        <dbReference type="ARBA" id="ARBA00023268"/>
    </source>
</evidence>
<dbReference type="Proteomes" id="UP001235939">
    <property type="component" value="Chromosome 05"/>
</dbReference>
<name>A0ABY6KH92_9ARAC</name>